<keyword evidence="5 13" id="KW-0812">Transmembrane</keyword>
<evidence type="ECO:0000256" key="1">
    <source>
        <dbReference type="ARBA" id="ARBA00004141"/>
    </source>
</evidence>
<keyword evidence="6 13" id="KW-1133">Transmembrane helix</keyword>
<evidence type="ECO:0000256" key="6">
    <source>
        <dbReference type="ARBA" id="ARBA00022989"/>
    </source>
</evidence>
<sequence>MPRGLADSPGPRTDRPPATGIRRQVPNLLSVTRLVILPVVLYLVTLPAAWAPWAAAGLMILSMAFDGLDGLLARRWNAVTEFGKVIDPVADKICIGAAAVMLVIYRGFPLWLTVVVLGRDVLILLGGCLLRRRRRETPMSNYAGKAAAFVIGATLVVYTLRTGYLWLETALSWLCAVLMAASLAIYLYRYFRLIREKGAGSASTGGDHGGEGR</sequence>
<feature type="transmembrane region" description="Helical" evidence="13">
    <location>
        <begin position="142"/>
        <end position="164"/>
    </location>
</feature>
<dbReference type="Gene3D" id="1.20.120.1760">
    <property type="match status" value="1"/>
</dbReference>
<gene>
    <name evidence="14" type="ORF">A2Y64_01925</name>
</gene>
<evidence type="ECO:0000256" key="2">
    <source>
        <dbReference type="ARBA" id="ARBA00010441"/>
    </source>
</evidence>
<dbReference type="Proteomes" id="UP000177187">
    <property type="component" value="Unassembled WGS sequence"/>
</dbReference>
<keyword evidence="8 13" id="KW-0472">Membrane</keyword>
<evidence type="ECO:0000313" key="14">
    <source>
        <dbReference type="EMBL" id="OGD74488.1"/>
    </source>
</evidence>
<dbReference type="PANTHER" id="PTHR14269:SF62">
    <property type="entry name" value="CDP-DIACYLGLYCEROL--GLYCEROL-3-PHOSPHATE 3-PHOSPHATIDYLTRANSFERASE 1, CHLOROPLASTIC"/>
    <property type="match status" value="1"/>
</dbReference>
<evidence type="ECO:0000256" key="10">
    <source>
        <dbReference type="ARBA" id="ARBA00023264"/>
    </source>
</evidence>
<dbReference type="InterPro" id="IPR000462">
    <property type="entry name" value="CDP-OH_P_trans"/>
</dbReference>
<evidence type="ECO:0000256" key="4">
    <source>
        <dbReference type="ARBA" id="ARBA00022679"/>
    </source>
</evidence>
<dbReference type="InterPro" id="IPR043130">
    <property type="entry name" value="CDP-OH_PTrfase_TM_dom"/>
</dbReference>
<dbReference type="PANTHER" id="PTHR14269">
    <property type="entry name" value="CDP-DIACYLGLYCEROL--GLYCEROL-3-PHOSPHATE 3-PHOSPHATIDYLTRANSFERASE-RELATED"/>
    <property type="match status" value="1"/>
</dbReference>
<accession>A0A1F5F4B3</accession>
<keyword evidence="9" id="KW-0594">Phospholipid biosynthesis</keyword>
<evidence type="ECO:0000313" key="15">
    <source>
        <dbReference type="Proteomes" id="UP000177187"/>
    </source>
</evidence>
<evidence type="ECO:0008006" key="16">
    <source>
        <dbReference type="Google" id="ProtNLM"/>
    </source>
</evidence>
<evidence type="ECO:0000256" key="5">
    <source>
        <dbReference type="ARBA" id="ARBA00022692"/>
    </source>
</evidence>
<dbReference type="STRING" id="1817816.A2Y64_01925"/>
<evidence type="ECO:0000256" key="12">
    <source>
        <dbReference type="SAM" id="MobiDB-lite"/>
    </source>
</evidence>
<feature type="transmembrane region" description="Helical" evidence="13">
    <location>
        <begin position="170"/>
        <end position="188"/>
    </location>
</feature>
<dbReference type="EMBL" id="MFAF01000102">
    <property type="protein sequence ID" value="OGD74488.1"/>
    <property type="molecule type" value="Genomic_DNA"/>
</dbReference>
<keyword evidence="3" id="KW-0444">Lipid biosynthesis</keyword>
<proteinExistence type="inferred from homology"/>
<dbReference type="PIRSF" id="PIRSF000847">
    <property type="entry name" value="Phos_ph_gly_syn"/>
    <property type="match status" value="1"/>
</dbReference>
<evidence type="ECO:0000256" key="13">
    <source>
        <dbReference type="SAM" id="Phobius"/>
    </source>
</evidence>
<dbReference type="GO" id="GO:0016020">
    <property type="term" value="C:membrane"/>
    <property type="evidence" value="ECO:0007669"/>
    <property type="project" value="UniProtKB-SubCell"/>
</dbReference>
<comment type="similarity">
    <text evidence="2 11">Belongs to the CDP-alcohol phosphatidyltransferase class-I family.</text>
</comment>
<dbReference type="InterPro" id="IPR004570">
    <property type="entry name" value="Phosphatidylglycerol_P_synth"/>
</dbReference>
<comment type="subcellular location">
    <subcellularLocation>
        <location evidence="1">Membrane</location>
        <topology evidence="1">Multi-pass membrane protein</topology>
    </subcellularLocation>
</comment>
<name>A0A1F5F4B3_9BACT</name>
<protein>
    <recommendedName>
        <fullName evidence="16">CDP-diacylglycerol--glycerol-3-phosphate 3-phosphatidyltransferase</fullName>
    </recommendedName>
</protein>
<dbReference type="Pfam" id="PF01066">
    <property type="entry name" value="CDP-OH_P_transf"/>
    <property type="match status" value="1"/>
</dbReference>
<keyword evidence="4 11" id="KW-0808">Transferase</keyword>
<evidence type="ECO:0000256" key="11">
    <source>
        <dbReference type="RuleBase" id="RU003750"/>
    </source>
</evidence>
<evidence type="ECO:0000256" key="3">
    <source>
        <dbReference type="ARBA" id="ARBA00022516"/>
    </source>
</evidence>
<comment type="caution">
    <text evidence="14">The sequence shown here is derived from an EMBL/GenBank/DDBJ whole genome shotgun (WGS) entry which is preliminary data.</text>
</comment>
<dbReference type="InterPro" id="IPR050324">
    <property type="entry name" value="CDP-alcohol_PTase-I"/>
</dbReference>
<keyword evidence="7" id="KW-0443">Lipid metabolism</keyword>
<dbReference type="InterPro" id="IPR048254">
    <property type="entry name" value="CDP_ALCOHOL_P_TRANSF_CS"/>
</dbReference>
<evidence type="ECO:0000256" key="9">
    <source>
        <dbReference type="ARBA" id="ARBA00023209"/>
    </source>
</evidence>
<dbReference type="PROSITE" id="PS00379">
    <property type="entry name" value="CDP_ALCOHOL_P_TRANSF"/>
    <property type="match status" value="1"/>
</dbReference>
<keyword evidence="10" id="KW-1208">Phospholipid metabolism</keyword>
<feature type="region of interest" description="Disordered" evidence="12">
    <location>
        <begin position="1"/>
        <end position="20"/>
    </location>
</feature>
<reference evidence="14 15" key="1">
    <citation type="journal article" date="2016" name="Nat. Commun.">
        <title>Thousands of microbial genomes shed light on interconnected biogeochemical processes in an aquifer system.</title>
        <authorList>
            <person name="Anantharaman K."/>
            <person name="Brown C.T."/>
            <person name="Hug L.A."/>
            <person name="Sharon I."/>
            <person name="Castelle C.J."/>
            <person name="Probst A.J."/>
            <person name="Thomas B.C."/>
            <person name="Singh A."/>
            <person name="Wilkins M.J."/>
            <person name="Karaoz U."/>
            <person name="Brodie E.L."/>
            <person name="Williams K.H."/>
            <person name="Hubbard S.S."/>
            <person name="Banfield J.F."/>
        </authorList>
    </citation>
    <scope>NUCLEOTIDE SEQUENCE [LARGE SCALE GENOMIC DNA]</scope>
</reference>
<dbReference type="GO" id="GO:0008444">
    <property type="term" value="F:CDP-diacylglycerol-glycerol-3-phosphate 3-phosphatidyltransferase activity"/>
    <property type="evidence" value="ECO:0007669"/>
    <property type="project" value="InterPro"/>
</dbReference>
<dbReference type="GO" id="GO:0046474">
    <property type="term" value="P:glycerophospholipid biosynthetic process"/>
    <property type="evidence" value="ECO:0007669"/>
    <property type="project" value="TreeGrafter"/>
</dbReference>
<organism evidence="14 15">
    <name type="scientific">Candidatus Coatesbacteria bacterium RBG_13_66_14</name>
    <dbReference type="NCBI Taxonomy" id="1817816"/>
    <lineage>
        <taxon>Bacteria</taxon>
        <taxon>Candidatus Coatesiibacteriota</taxon>
    </lineage>
</organism>
<feature type="transmembrane region" description="Helical" evidence="13">
    <location>
        <begin position="110"/>
        <end position="130"/>
    </location>
</feature>
<evidence type="ECO:0000256" key="7">
    <source>
        <dbReference type="ARBA" id="ARBA00023098"/>
    </source>
</evidence>
<evidence type="ECO:0000256" key="8">
    <source>
        <dbReference type="ARBA" id="ARBA00023136"/>
    </source>
</evidence>
<dbReference type="AlphaFoldDB" id="A0A1F5F4B3"/>